<feature type="transmembrane region" description="Helical" evidence="1">
    <location>
        <begin position="37"/>
        <end position="54"/>
    </location>
</feature>
<keyword evidence="1" id="KW-0472">Membrane</keyword>
<dbReference type="InterPro" id="IPR031383">
    <property type="entry name" value="Ycf90"/>
</dbReference>
<dbReference type="Pfam" id="PF17088">
    <property type="entry name" value="YCF90"/>
    <property type="match status" value="2"/>
</dbReference>
<keyword evidence="2" id="KW-0934">Plastid</keyword>
<organism evidence="2">
    <name type="scientific">Nitzschia alba</name>
    <name type="common">Marine diatom</name>
    <dbReference type="NCBI Taxonomy" id="2858"/>
    <lineage>
        <taxon>Eukaryota</taxon>
        <taxon>Sar</taxon>
        <taxon>Stramenopiles</taxon>
        <taxon>Ochrophyta</taxon>
        <taxon>Bacillariophyta</taxon>
        <taxon>Bacillariophyceae</taxon>
        <taxon>Bacillariophycidae</taxon>
        <taxon>Bacillariales</taxon>
        <taxon>Bacillariaceae</taxon>
        <taxon>Nitzschia</taxon>
    </lineage>
</organism>
<feature type="transmembrane region" description="Helical" evidence="1">
    <location>
        <begin position="6"/>
        <end position="25"/>
    </location>
</feature>
<accession>A0A5C0F473</accession>
<reference evidence="2" key="1">
    <citation type="submission" date="2019-06" db="EMBL/GenBank/DDBJ databases">
        <authorList>
            <person name="Grosvenor D.A."/>
            <person name="Keepers K.G."/>
            <person name="Pogoda C.S."/>
            <person name="Kane N.C."/>
            <person name="Kociolek J.P."/>
        </authorList>
    </citation>
    <scope>NUCLEOTIDE SEQUENCE</scope>
</reference>
<keyword evidence="1" id="KW-1133">Transmembrane helix</keyword>
<geneLocation type="plastid" evidence="2"/>
<feature type="transmembrane region" description="Helical" evidence="1">
    <location>
        <begin position="138"/>
        <end position="156"/>
    </location>
</feature>
<feature type="transmembrane region" description="Helical" evidence="1">
    <location>
        <begin position="240"/>
        <end position="263"/>
    </location>
</feature>
<gene>
    <name evidence="2" type="primary">ycf90</name>
</gene>
<dbReference type="EMBL" id="MN065498">
    <property type="protein sequence ID" value="QEI59618.1"/>
    <property type="molecule type" value="Genomic_DNA"/>
</dbReference>
<name>A0A5C0F473_NITAL</name>
<dbReference type="AlphaFoldDB" id="A0A5C0F473"/>
<proteinExistence type="predicted"/>
<feature type="transmembrane region" description="Helical" evidence="1">
    <location>
        <begin position="162"/>
        <end position="180"/>
    </location>
</feature>
<feature type="transmembrane region" description="Helical" evidence="1">
    <location>
        <begin position="105"/>
        <end position="126"/>
    </location>
</feature>
<sequence length="307" mass="36859">MSMINFIFTLADIDNAIFLILFIRFTFFTIQYNIKTAIYLTSIVLVTNFFWYSHLLDLLFFNSITLNSFIPSFIPTDFESDFYIEDTIIDKYYINPTLHYYIDPFSIFVSNLIKPLQNIIVPYYYVFYDILIPNSFLFLIYVWDLIGDLAIFILVIRYGRKYVPYFIRWHWIFLFLFGLIEKFYVNVCRRSFVYLKFCIFELRWEFGYDSDIDVIPNSIDNEISSNSSYFGKIEYLTIKVILLNIWIGVLIICHFIAILYGLFHSTCGQYLYFPYLSDNVDQHLPNRPSNNVVEDSFKSHFFRVYIL</sequence>
<evidence type="ECO:0000256" key="1">
    <source>
        <dbReference type="SAM" id="Phobius"/>
    </source>
</evidence>
<dbReference type="GeneID" id="41826845"/>
<evidence type="ECO:0000313" key="2">
    <source>
        <dbReference type="EMBL" id="QEI59618.1"/>
    </source>
</evidence>
<keyword evidence="1" id="KW-0812">Transmembrane</keyword>
<protein>
    <submittedName>
        <fullName evidence="2">Uncharacterized protein</fullName>
    </submittedName>
</protein>
<dbReference type="RefSeq" id="YP_009695333.1">
    <property type="nucleotide sequence ID" value="NC_044785.1"/>
</dbReference>